<gene>
    <name evidence="1" type="ORF">J1N35_018093</name>
</gene>
<proteinExistence type="predicted"/>
<evidence type="ECO:0000313" key="2">
    <source>
        <dbReference type="Proteomes" id="UP000828251"/>
    </source>
</evidence>
<sequence length="81" mass="8654">MGLADLAPLRGAIDVMVGARLAVRMVGPTSSLPYFSIDKCLPRSVVRMTSYTGCNIPQLGVHMSSPILSMGLVETLNSLFE</sequence>
<comment type="caution">
    <text evidence="1">The sequence shown here is derived from an EMBL/GenBank/DDBJ whole genome shotgun (WGS) entry which is preliminary data.</text>
</comment>
<dbReference type="EMBL" id="JAIQCV010000006">
    <property type="protein sequence ID" value="KAH1090836.1"/>
    <property type="molecule type" value="Genomic_DNA"/>
</dbReference>
<evidence type="ECO:0000313" key="1">
    <source>
        <dbReference type="EMBL" id="KAH1090836.1"/>
    </source>
</evidence>
<dbReference type="Proteomes" id="UP000828251">
    <property type="component" value="Unassembled WGS sequence"/>
</dbReference>
<name>A0A9D4A6V3_9ROSI</name>
<protein>
    <submittedName>
        <fullName evidence="1">Uncharacterized protein</fullName>
    </submittedName>
</protein>
<organism evidence="1 2">
    <name type="scientific">Gossypium stocksii</name>
    <dbReference type="NCBI Taxonomy" id="47602"/>
    <lineage>
        <taxon>Eukaryota</taxon>
        <taxon>Viridiplantae</taxon>
        <taxon>Streptophyta</taxon>
        <taxon>Embryophyta</taxon>
        <taxon>Tracheophyta</taxon>
        <taxon>Spermatophyta</taxon>
        <taxon>Magnoliopsida</taxon>
        <taxon>eudicotyledons</taxon>
        <taxon>Gunneridae</taxon>
        <taxon>Pentapetalae</taxon>
        <taxon>rosids</taxon>
        <taxon>malvids</taxon>
        <taxon>Malvales</taxon>
        <taxon>Malvaceae</taxon>
        <taxon>Malvoideae</taxon>
        <taxon>Gossypium</taxon>
    </lineage>
</organism>
<keyword evidence="2" id="KW-1185">Reference proteome</keyword>
<reference evidence="1 2" key="1">
    <citation type="journal article" date="2021" name="Plant Biotechnol. J.">
        <title>Multi-omics assisted identification of the key and species-specific regulatory components of drought-tolerant mechanisms in Gossypium stocksii.</title>
        <authorList>
            <person name="Yu D."/>
            <person name="Ke L."/>
            <person name="Zhang D."/>
            <person name="Wu Y."/>
            <person name="Sun Y."/>
            <person name="Mei J."/>
            <person name="Sun J."/>
            <person name="Sun Y."/>
        </authorList>
    </citation>
    <scope>NUCLEOTIDE SEQUENCE [LARGE SCALE GENOMIC DNA]</scope>
    <source>
        <strain evidence="2">cv. E1</strain>
        <tissue evidence="1">Leaf</tissue>
    </source>
</reference>
<accession>A0A9D4A6V3</accession>
<dbReference type="AlphaFoldDB" id="A0A9D4A6V3"/>